<evidence type="ECO:0000313" key="2">
    <source>
        <dbReference type="WBParaSite" id="HPBE_0000615401-mRNA-1"/>
    </source>
</evidence>
<protein>
    <submittedName>
        <fullName evidence="2">Transposase</fullName>
    </submittedName>
</protein>
<reference evidence="2" key="1">
    <citation type="submission" date="2019-09" db="UniProtKB">
        <authorList>
            <consortium name="WormBaseParasite"/>
        </authorList>
    </citation>
    <scope>IDENTIFICATION</scope>
</reference>
<evidence type="ECO:0000313" key="1">
    <source>
        <dbReference type="Proteomes" id="UP000050761"/>
    </source>
</evidence>
<sequence length="74" mass="8151">LNGSSYVGWDRAHRHSGVSHSDDVSSAFLGPAQNNISTIHGQVKHSARERRITEHLGLPREYGKIPHPDVAITE</sequence>
<dbReference type="AlphaFoldDB" id="A0A183FHC6"/>
<dbReference type="WBParaSite" id="HPBE_0000615401-mRNA-1">
    <property type="protein sequence ID" value="HPBE_0000615401-mRNA-1"/>
    <property type="gene ID" value="HPBE_0000615401"/>
</dbReference>
<proteinExistence type="predicted"/>
<name>A0A183FHC6_HELPZ</name>
<dbReference type="Proteomes" id="UP000050761">
    <property type="component" value="Unassembled WGS sequence"/>
</dbReference>
<keyword evidence="1" id="KW-1185">Reference proteome</keyword>
<accession>A0A183FHC6</accession>
<organism evidence="1 2">
    <name type="scientific">Heligmosomoides polygyrus</name>
    <name type="common">Parasitic roundworm</name>
    <dbReference type="NCBI Taxonomy" id="6339"/>
    <lineage>
        <taxon>Eukaryota</taxon>
        <taxon>Metazoa</taxon>
        <taxon>Ecdysozoa</taxon>
        <taxon>Nematoda</taxon>
        <taxon>Chromadorea</taxon>
        <taxon>Rhabditida</taxon>
        <taxon>Rhabditina</taxon>
        <taxon>Rhabditomorpha</taxon>
        <taxon>Strongyloidea</taxon>
        <taxon>Heligmosomidae</taxon>
        <taxon>Heligmosomoides</taxon>
    </lineage>
</organism>